<dbReference type="Proteomes" id="UP000239899">
    <property type="component" value="Unassembled WGS sequence"/>
</dbReference>
<feature type="compositionally biased region" description="Low complexity" evidence="2">
    <location>
        <begin position="400"/>
        <end position="424"/>
    </location>
</feature>
<evidence type="ECO:0000256" key="1">
    <source>
        <dbReference type="SAM" id="Coils"/>
    </source>
</evidence>
<evidence type="ECO:0000313" key="4">
    <source>
        <dbReference type="Proteomes" id="UP000239899"/>
    </source>
</evidence>
<feature type="coiled-coil region" evidence="1">
    <location>
        <begin position="37"/>
        <end position="64"/>
    </location>
</feature>
<sequence>MGQPAAAALLAPFPAPAAPGPCAEEAEQRSSHLRAVQACLQAEAARAAAELQAAEARTAAAREALAEGCTAAEQQHEGIAATLAGLAARLGCLAPGGAGAPPPLLSLDLPDSYARSCTQLLDLLAGYVQHHNDTSSAAGSASSGAASTAEQQQHRRRALELEQLQSGACKAARLRVEEEAEEARLLAELDVLRAHSSGPAAAASRGYSAADLEAEVASLQRRRDARLPKVAGAAEAAVAAAAGADVVEEQAAQRQAALERRLQAKQQAAALLARHLSRQLLIRQLLQHEQAVVQEVQLVAAAVRADAEAALQAALHRLPAYAQQQGSGAESATSSSGSALPEQAAAAAPGGEDPVAAVQSLLRCRQQLAQLLAQLQNDTLPAHQALFAKLHGMLYGGSGSDDSSNSGSSGSSNKASAGQAAGAAVQRPELTPTALREQLVAVTEAHSKLSLAANALVSEVLDRQQAPGAEQSRQLAQRVLTEFWSTGGPRRLVALAAEQRRKLESYV</sequence>
<evidence type="ECO:0000313" key="3">
    <source>
        <dbReference type="EMBL" id="PRW58692.1"/>
    </source>
</evidence>
<comment type="caution">
    <text evidence="3">The sequence shown here is derived from an EMBL/GenBank/DDBJ whole genome shotgun (WGS) entry which is preliminary data.</text>
</comment>
<gene>
    <name evidence="3" type="ORF">C2E21_2996</name>
</gene>
<evidence type="ECO:0000256" key="2">
    <source>
        <dbReference type="SAM" id="MobiDB-lite"/>
    </source>
</evidence>
<dbReference type="AlphaFoldDB" id="A0A2P6TXA8"/>
<feature type="region of interest" description="Disordered" evidence="2">
    <location>
        <begin position="398"/>
        <end position="429"/>
    </location>
</feature>
<reference evidence="3 4" key="1">
    <citation type="journal article" date="2018" name="Plant J.">
        <title>Genome sequences of Chlorella sorokiniana UTEX 1602 and Micractinium conductrix SAG 241.80: implications to maltose excretion by a green alga.</title>
        <authorList>
            <person name="Arriola M.B."/>
            <person name="Velmurugan N."/>
            <person name="Zhang Y."/>
            <person name="Plunkett M.H."/>
            <person name="Hondzo H."/>
            <person name="Barney B.M."/>
        </authorList>
    </citation>
    <scope>NUCLEOTIDE SEQUENCE [LARGE SCALE GENOMIC DNA]</scope>
    <source>
        <strain evidence="4">UTEX 1602</strain>
    </source>
</reference>
<proteinExistence type="predicted"/>
<accession>A0A2P6TXA8</accession>
<protein>
    <submittedName>
        <fullName evidence="3">Uncharacterized protein</fullName>
    </submittedName>
</protein>
<keyword evidence="1" id="KW-0175">Coiled coil</keyword>
<dbReference type="EMBL" id="LHPG02000005">
    <property type="protein sequence ID" value="PRW58692.1"/>
    <property type="molecule type" value="Genomic_DNA"/>
</dbReference>
<name>A0A2P6TXA8_CHLSO</name>
<dbReference type="OrthoDB" id="10615546at2759"/>
<feature type="region of interest" description="Disordered" evidence="2">
    <location>
        <begin position="325"/>
        <end position="351"/>
    </location>
</feature>
<organism evidence="3 4">
    <name type="scientific">Chlorella sorokiniana</name>
    <name type="common">Freshwater green alga</name>
    <dbReference type="NCBI Taxonomy" id="3076"/>
    <lineage>
        <taxon>Eukaryota</taxon>
        <taxon>Viridiplantae</taxon>
        <taxon>Chlorophyta</taxon>
        <taxon>core chlorophytes</taxon>
        <taxon>Trebouxiophyceae</taxon>
        <taxon>Chlorellales</taxon>
        <taxon>Chlorellaceae</taxon>
        <taxon>Chlorella clade</taxon>
        <taxon>Chlorella</taxon>
    </lineage>
</organism>
<keyword evidence="4" id="KW-1185">Reference proteome</keyword>
<feature type="region of interest" description="Disordered" evidence="2">
    <location>
        <begin position="133"/>
        <end position="157"/>
    </location>
</feature>
<feature type="compositionally biased region" description="Low complexity" evidence="2">
    <location>
        <begin position="134"/>
        <end position="149"/>
    </location>
</feature>